<accession>A0A915J0S0</accession>
<dbReference type="WBParaSite" id="nRc.2.0.1.t19985-RA">
    <property type="protein sequence ID" value="nRc.2.0.1.t19985-RA"/>
    <property type="gene ID" value="nRc.2.0.1.g19985"/>
</dbReference>
<evidence type="ECO:0000256" key="1">
    <source>
        <dbReference type="SAM" id="MobiDB-lite"/>
    </source>
</evidence>
<reference evidence="3" key="1">
    <citation type="submission" date="2022-11" db="UniProtKB">
        <authorList>
            <consortium name="WormBaseParasite"/>
        </authorList>
    </citation>
    <scope>IDENTIFICATION</scope>
</reference>
<dbReference type="Proteomes" id="UP000887565">
    <property type="component" value="Unplaced"/>
</dbReference>
<feature type="compositionally biased region" description="Low complexity" evidence="1">
    <location>
        <begin position="1"/>
        <end position="11"/>
    </location>
</feature>
<evidence type="ECO:0000313" key="2">
    <source>
        <dbReference type="Proteomes" id="UP000887565"/>
    </source>
</evidence>
<name>A0A915J0S0_ROMCU</name>
<feature type="region of interest" description="Disordered" evidence="1">
    <location>
        <begin position="1"/>
        <end position="39"/>
    </location>
</feature>
<protein>
    <submittedName>
        <fullName evidence="3">Uncharacterized protein</fullName>
    </submittedName>
</protein>
<organism evidence="2 3">
    <name type="scientific">Romanomermis culicivorax</name>
    <name type="common">Nematode worm</name>
    <dbReference type="NCBI Taxonomy" id="13658"/>
    <lineage>
        <taxon>Eukaryota</taxon>
        <taxon>Metazoa</taxon>
        <taxon>Ecdysozoa</taxon>
        <taxon>Nematoda</taxon>
        <taxon>Enoplea</taxon>
        <taxon>Dorylaimia</taxon>
        <taxon>Mermithida</taxon>
        <taxon>Mermithoidea</taxon>
        <taxon>Mermithidae</taxon>
        <taxon>Romanomermis</taxon>
    </lineage>
</organism>
<sequence>MTHLKLLTVPKTPKKKKKKQIDEWNKSPDVSDDEDPSLQPKKAYKIPKCVPAALASAMKSSLMQCLTDLFGFPMSLIYKLEVHPPMDTVNNPPLPTNIDDVWIECMARDQPLCHHTYHGTYYCYLPNTILSVLQVDGPWLQQLTATMPLTVAIASPCSAAEFVFWHNRPTCLRTLPL</sequence>
<dbReference type="AlphaFoldDB" id="A0A915J0S0"/>
<keyword evidence="2" id="KW-1185">Reference proteome</keyword>
<proteinExistence type="predicted"/>
<evidence type="ECO:0000313" key="3">
    <source>
        <dbReference type="WBParaSite" id="nRc.2.0.1.t19985-RA"/>
    </source>
</evidence>